<keyword evidence="3" id="KW-1185">Reference proteome</keyword>
<dbReference type="Proteomes" id="UP000006059">
    <property type="component" value="Segment"/>
</dbReference>
<dbReference type="RefSeq" id="YP_009013202.1">
    <property type="nucleotide sequence ID" value="NC_023698.1"/>
</dbReference>
<proteinExistence type="predicted"/>
<dbReference type="Pfam" id="PF01755">
    <property type="entry name" value="Glyco_transf_25"/>
    <property type="match status" value="1"/>
</dbReference>
<evidence type="ECO:0000313" key="2">
    <source>
        <dbReference type="EMBL" id="AFL48008.1"/>
    </source>
</evidence>
<gene>
    <name evidence="2" type="primary">107</name>
    <name evidence="2" type="ORF">AVANI_107</name>
</gene>
<reference evidence="3" key="1">
    <citation type="submission" date="2012-03" db="EMBL/GenBank/DDBJ databases">
        <authorList>
            <person name="Heaver S.L."/>
            <person name="Benson G.A."/>
            <person name="Campbell W.A."/>
            <person name="Carlisi E."/>
            <person name="DiCandia M.A."/>
            <person name="Killen C."/>
            <person name="Kornsey K.N."/>
            <person name="Landaverde I."/>
            <person name="Lessiak A.E."/>
            <person name="Patel K.H."/>
            <person name="Pierson A.T."/>
            <person name="Robinson J.D."/>
            <person name="Tighe M.R."/>
            <person name="Wilson L.A."/>
            <person name="Zeng M."/>
            <person name="Hayden K.J."/>
            <person name="Krukonis G.P."/>
            <person name="Delesalle V.A."/>
            <person name="Bradley K.W."/>
            <person name="Khaja R."/>
            <person name="Lewis M.F."/>
            <person name="Barker L.P."/>
            <person name="Asai D.J."/>
            <person name="Bowman C.A."/>
            <person name="Russell D.A."/>
            <person name="Pope W.H."/>
            <person name="Jacobs-Sera D."/>
            <person name="Hendrix R.W."/>
            <person name="Hatfull G.F."/>
        </authorList>
    </citation>
    <scope>NUCLEOTIDE SEQUENCE [LARGE SCALE GENOMIC DNA]</scope>
</reference>
<feature type="domain" description="Glycosyl transferase family 25" evidence="1">
    <location>
        <begin position="33"/>
        <end position="89"/>
    </location>
</feature>
<evidence type="ECO:0000313" key="3">
    <source>
        <dbReference type="Proteomes" id="UP000006059"/>
    </source>
</evidence>
<evidence type="ECO:0000259" key="1">
    <source>
        <dbReference type="Pfam" id="PF01755"/>
    </source>
</evidence>
<dbReference type="InterPro" id="IPR002654">
    <property type="entry name" value="Glyco_trans_25"/>
</dbReference>
<dbReference type="OrthoDB" id="8445at10239"/>
<name>I3WWY0_9CAUD</name>
<protein>
    <submittedName>
        <fullName evidence="2">Glycosyltransferase</fullName>
    </submittedName>
</protein>
<dbReference type="GeneID" id="18560918"/>
<dbReference type="KEGG" id="vg:18560918"/>
<accession>I3WWY0</accession>
<dbReference type="EMBL" id="JQ809702">
    <property type="protein sequence ID" value="AFL48008.1"/>
    <property type="molecule type" value="Genomic_DNA"/>
</dbReference>
<sequence>MTYTIGIVGHISRLSMAETLANTVDADYLSIDDGTLGCEGNHQKVWNTLAQQHTDWAVVLEDDAVPCNNFRAQLTQALAVAPTPIVSLYLGRQRPYAYQHRIEATITTPACWLLAPRLLHAVAVAIHTNHIPDMLNNLPPRTSIDRAISTWANGRTIAYTNPSLVDHDDANSVAHPPGTRQPGRVAWRFGTRDRWTRDAVHL</sequence>
<organism evidence="2 3">
    <name type="scientific">Mycobacterium phage Avani</name>
    <dbReference type="NCBI Taxonomy" id="2902841"/>
    <lineage>
        <taxon>Viruses</taxon>
        <taxon>Duplodnaviria</taxon>
        <taxon>Heunggongvirae</taxon>
        <taxon>Uroviricota</taxon>
        <taxon>Caudoviricetes</taxon>
        <taxon>Gracegardnervirinae</taxon>
        <taxon>Avanivirus</taxon>
        <taxon>Avanivirus avani</taxon>
    </lineage>
</organism>